<dbReference type="SUPFAM" id="SSF74650">
    <property type="entry name" value="Galactose mutarotase-like"/>
    <property type="match status" value="1"/>
</dbReference>
<evidence type="ECO:0000259" key="3">
    <source>
        <dbReference type="Pfam" id="PF09261"/>
    </source>
</evidence>
<dbReference type="InterPro" id="IPR028995">
    <property type="entry name" value="Glyco_hydro_57/38_cen_sf"/>
</dbReference>
<evidence type="ECO:0000256" key="2">
    <source>
        <dbReference type="ARBA" id="ARBA00022801"/>
    </source>
</evidence>
<gene>
    <name evidence="4" type="ORF">ASIM_LOCUS5302</name>
</gene>
<protein>
    <submittedName>
        <fullName evidence="6">Alpha-mannosidase 2C1 (inferred by orthology to a human protein)</fullName>
    </submittedName>
</protein>
<proteinExistence type="predicted"/>
<dbReference type="SUPFAM" id="SSF88688">
    <property type="entry name" value="Families 57/38 glycoside transferase middle domain"/>
    <property type="match status" value="1"/>
</dbReference>
<dbReference type="GO" id="GO:0009313">
    <property type="term" value="P:oligosaccharide catabolic process"/>
    <property type="evidence" value="ECO:0007669"/>
    <property type="project" value="TreeGrafter"/>
</dbReference>
<dbReference type="Proteomes" id="UP000267096">
    <property type="component" value="Unassembled WGS sequence"/>
</dbReference>
<dbReference type="Gene3D" id="1.20.1270.50">
    <property type="entry name" value="Glycoside hydrolase family 38, central domain"/>
    <property type="match status" value="1"/>
</dbReference>
<dbReference type="Pfam" id="PF09261">
    <property type="entry name" value="Alpha-mann_mid"/>
    <property type="match status" value="1"/>
</dbReference>
<dbReference type="GO" id="GO:0006013">
    <property type="term" value="P:mannose metabolic process"/>
    <property type="evidence" value="ECO:0007669"/>
    <property type="project" value="InterPro"/>
</dbReference>
<keyword evidence="5" id="KW-1185">Reference proteome</keyword>
<evidence type="ECO:0000313" key="5">
    <source>
        <dbReference type="Proteomes" id="UP000267096"/>
    </source>
</evidence>
<accession>A0A0M3JD18</accession>
<dbReference type="OrthoDB" id="10261055at2759"/>
<dbReference type="AlphaFoldDB" id="A0A0M3JD18"/>
<dbReference type="GO" id="GO:0004559">
    <property type="term" value="F:alpha-mannosidase activity"/>
    <property type="evidence" value="ECO:0007669"/>
    <property type="project" value="InterPro"/>
</dbReference>
<dbReference type="InterPro" id="IPR011013">
    <property type="entry name" value="Gal_mutarotase_sf_dom"/>
</dbReference>
<feature type="domain" description="Glycoside hydrolase family 38 central" evidence="3">
    <location>
        <begin position="11"/>
        <end position="51"/>
    </location>
</feature>
<dbReference type="PANTHER" id="PTHR46017">
    <property type="entry name" value="ALPHA-MANNOSIDASE 2C1"/>
    <property type="match status" value="1"/>
</dbReference>
<keyword evidence="2" id="KW-0378">Hydrolase</keyword>
<dbReference type="EMBL" id="UYRR01010230">
    <property type="protein sequence ID" value="VDK25297.1"/>
    <property type="molecule type" value="Genomic_DNA"/>
</dbReference>
<dbReference type="WBParaSite" id="ASIM_0000550401-mRNA-1">
    <property type="protein sequence ID" value="ASIM_0000550401-mRNA-1"/>
    <property type="gene ID" value="ASIM_0000550401"/>
</dbReference>
<dbReference type="GO" id="GO:0046872">
    <property type="term" value="F:metal ion binding"/>
    <property type="evidence" value="ECO:0007669"/>
    <property type="project" value="UniProtKB-KW"/>
</dbReference>
<evidence type="ECO:0000256" key="1">
    <source>
        <dbReference type="ARBA" id="ARBA00022723"/>
    </source>
</evidence>
<reference evidence="6" key="1">
    <citation type="submission" date="2017-02" db="UniProtKB">
        <authorList>
            <consortium name="WormBaseParasite"/>
        </authorList>
    </citation>
    <scope>IDENTIFICATION</scope>
</reference>
<reference evidence="4 5" key="2">
    <citation type="submission" date="2018-11" db="EMBL/GenBank/DDBJ databases">
        <authorList>
            <consortium name="Pathogen Informatics"/>
        </authorList>
    </citation>
    <scope>NUCLEOTIDE SEQUENCE [LARGE SCALE GENOMIC DNA]</scope>
</reference>
<organism evidence="6">
    <name type="scientific">Anisakis simplex</name>
    <name type="common">Herring worm</name>
    <dbReference type="NCBI Taxonomy" id="6269"/>
    <lineage>
        <taxon>Eukaryota</taxon>
        <taxon>Metazoa</taxon>
        <taxon>Ecdysozoa</taxon>
        <taxon>Nematoda</taxon>
        <taxon>Chromadorea</taxon>
        <taxon>Rhabditida</taxon>
        <taxon>Spirurina</taxon>
        <taxon>Ascaridomorpha</taxon>
        <taxon>Ascaridoidea</taxon>
        <taxon>Anisakidae</taxon>
        <taxon>Anisakis</taxon>
        <taxon>Anisakis simplex complex</taxon>
    </lineage>
</organism>
<sequence length="201" mass="23021">MIRLEGGHARSLSDEWKDLLLNQFHDVLPGTCIKEVIEDALNIYDQLLEKLTFDNGSGLKIFDEESTGECEPVTKYVVNSCGWNRIYYHNSRLLELSPFSITAINKLNSLTIKIDKPHPIASQEGECFILRNRYLIAKLSKNGHLLSVKVFGKEVTRESDEEGFEIISNGSSANRFVIFDDVPLYWDAWDVMDYHLETAKF</sequence>
<name>A0A0M3JD18_ANISI</name>
<dbReference type="GO" id="GO:0030246">
    <property type="term" value="F:carbohydrate binding"/>
    <property type="evidence" value="ECO:0007669"/>
    <property type="project" value="InterPro"/>
</dbReference>
<keyword evidence="1" id="KW-0479">Metal-binding</keyword>
<evidence type="ECO:0000313" key="6">
    <source>
        <dbReference type="WBParaSite" id="ASIM_0000550401-mRNA-1"/>
    </source>
</evidence>
<evidence type="ECO:0000313" key="4">
    <source>
        <dbReference type="EMBL" id="VDK25297.1"/>
    </source>
</evidence>
<dbReference type="PANTHER" id="PTHR46017:SF1">
    <property type="entry name" value="ALPHA-MANNOSIDASE 2C1"/>
    <property type="match status" value="1"/>
</dbReference>
<dbReference type="InterPro" id="IPR015341">
    <property type="entry name" value="Glyco_hydro_38_cen"/>
</dbReference>
<dbReference type="InterPro" id="IPR037094">
    <property type="entry name" value="Glyco_hydro_38_cen_sf"/>
</dbReference>